<evidence type="ECO:0000313" key="8">
    <source>
        <dbReference type="EMBL" id="QSX33167.1"/>
    </source>
</evidence>
<evidence type="ECO:0000256" key="2">
    <source>
        <dbReference type="ARBA" id="ARBA00022438"/>
    </source>
</evidence>
<dbReference type="SUPFAM" id="SSF50494">
    <property type="entry name" value="Trypsin-like serine proteases"/>
    <property type="match status" value="1"/>
</dbReference>
<evidence type="ECO:0000313" key="9">
    <source>
        <dbReference type="Proteomes" id="UP000662770"/>
    </source>
</evidence>
<dbReference type="EMBL" id="CP071503">
    <property type="protein sequence ID" value="QSX33167.1"/>
    <property type="molecule type" value="Genomic_DNA"/>
</dbReference>
<gene>
    <name evidence="8" type="ORF">JYB87_15785</name>
</gene>
<dbReference type="InterPro" id="IPR000126">
    <property type="entry name" value="V8_ser_AS"/>
</dbReference>
<dbReference type="InterPro" id="IPR019500">
    <property type="entry name" value="Pep_S46"/>
</dbReference>
<reference evidence="8 9" key="1">
    <citation type="submission" date="2021-03" db="EMBL/GenBank/DDBJ databases">
        <title>Novel species identification of genus Shewanella.</title>
        <authorList>
            <person name="Liu G."/>
            <person name="Zhang Q."/>
        </authorList>
    </citation>
    <scope>NUCLEOTIDE SEQUENCE [LARGE SCALE GENOMIC DNA]</scope>
    <source>
        <strain evidence="8 9">FJAT-51800</strain>
    </source>
</reference>
<dbReference type="InterPro" id="IPR009003">
    <property type="entry name" value="Peptidase_S1_PA"/>
</dbReference>
<keyword evidence="4 7" id="KW-0732">Signal</keyword>
<keyword evidence="6" id="KW-0720">Serine protease</keyword>
<dbReference type="PANTHER" id="PTHR38469:SF1">
    <property type="entry name" value="PERIPLASMIC PEPTIDASE SUBFAMILY S1B"/>
    <property type="match status" value="1"/>
</dbReference>
<dbReference type="Proteomes" id="UP000662770">
    <property type="component" value="Chromosome"/>
</dbReference>
<evidence type="ECO:0000256" key="3">
    <source>
        <dbReference type="ARBA" id="ARBA00022670"/>
    </source>
</evidence>
<dbReference type="RefSeq" id="WP_207354403.1">
    <property type="nucleotide sequence ID" value="NZ_CP071503.1"/>
</dbReference>
<dbReference type="Gene3D" id="2.40.10.10">
    <property type="entry name" value="Trypsin-like serine proteases"/>
    <property type="match status" value="1"/>
</dbReference>
<protein>
    <submittedName>
        <fullName evidence="8">S46 family peptidase</fullName>
    </submittedName>
</protein>
<keyword evidence="9" id="KW-1185">Reference proteome</keyword>
<feature type="chain" id="PRO_5045344358" evidence="7">
    <location>
        <begin position="19"/>
        <end position="733"/>
    </location>
</feature>
<organism evidence="8 9">
    <name type="scientific">Shewanella avicenniae</name>
    <dbReference type="NCBI Taxonomy" id="2814294"/>
    <lineage>
        <taxon>Bacteria</taxon>
        <taxon>Pseudomonadati</taxon>
        <taxon>Pseudomonadota</taxon>
        <taxon>Gammaproteobacteria</taxon>
        <taxon>Alteromonadales</taxon>
        <taxon>Shewanellaceae</taxon>
        <taxon>Shewanella</taxon>
    </lineage>
</organism>
<dbReference type="Pfam" id="PF10459">
    <property type="entry name" value="Peptidase_S46"/>
    <property type="match status" value="1"/>
</dbReference>
<comment type="similarity">
    <text evidence="1">Belongs to the peptidase S46 family.</text>
</comment>
<accession>A0ABX7QNW9</accession>
<keyword evidence="3" id="KW-0645">Protease</keyword>
<proteinExistence type="inferred from homology"/>
<dbReference type="PROSITE" id="PS00673">
    <property type="entry name" value="V8_SER"/>
    <property type="match status" value="1"/>
</dbReference>
<feature type="signal peptide" evidence="7">
    <location>
        <begin position="1"/>
        <end position="18"/>
    </location>
</feature>
<evidence type="ECO:0000256" key="7">
    <source>
        <dbReference type="SAM" id="SignalP"/>
    </source>
</evidence>
<sequence>MRIALAVALALSSYAVVADEGQWQPYQMPSIADKLKESGISIPAEQLADLSQYPMNAVVGLGYCTASFVSPKGLVVTNHHCAFRAIQYNSSEDHDYMNEGFLARTMDAEPSAGPNERLYVTEEVKDVTQTVTTDLPDAALARYQAIEDRSKALVKQCESSDNYRCNVRSFHDGLEYYLIKQLIIRDVRLVYAPAESIGAFGGDIDNYEFPRHSGDFSFLRAYVGKDGQPASYNKDNVPYQPKSFLKINGSGVKAGDGVFVAGYPGRTSRYKLPSELKFASEWEYPQQAKRYQARIDTITEMGNADKAIEIRYAGTMASMANRMKKLNGLLDGFHKTDILGIREQQQTAFIDWLKQQKNSDTLAQIEALEQLLSQQQHAYQQEFFFDNVSSSTLLDTAIRLYRLAKEQQKPDAEREPGYQQRDLDMFASRLKRIDSSFAPSVDKKLWLMDLTSYINQDARIAAFDSWLAAQKTQNLPELVDALYQASELTDQAKRLAWMEKTPAAFEQSSDPFIQLAVKLYDTNMQLEQQHKYLAGELSVARPAYMAAIIAYNKAQGKPVYPDANGTLRISYGKVDGYQSRDAVYKQPFTRVEGILEKNTGVAPYNSPQKLLDAIKERRFGKHMVKSVYQDDRSWLCRLVSCDAAPEQFNSVPVDFLSSVDTTGGNSGSPVFNGKGELVGLNFDSTYEAITKDWFFNTSITRAVHVDIRYILWMMDEVDHADNLQQELSVNYSN</sequence>
<keyword evidence="5" id="KW-0378">Hydrolase</keyword>
<evidence type="ECO:0000256" key="4">
    <source>
        <dbReference type="ARBA" id="ARBA00022729"/>
    </source>
</evidence>
<name>A0ABX7QNW9_9GAMM</name>
<dbReference type="InterPro" id="IPR043504">
    <property type="entry name" value="Peptidase_S1_PA_chymotrypsin"/>
</dbReference>
<keyword evidence="2" id="KW-0031">Aminopeptidase</keyword>
<evidence type="ECO:0000256" key="1">
    <source>
        <dbReference type="ARBA" id="ARBA00010491"/>
    </source>
</evidence>
<evidence type="ECO:0000256" key="5">
    <source>
        <dbReference type="ARBA" id="ARBA00022801"/>
    </source>
</evidence>
<dbReference type="PANTHER" id="PTHR38469">
    <property type="entry name" value="PERIPLASMIC PEPTIDASE SUBFAMILY S1B"/>
    <property type="match status" value="1"/>
</dbReference>
<evidence type="ECO:0000256" key="6">
    <source>
        <dbReference type="ARBA" id="ARBA00022825"/>
    </source>
</evidence>